<gene>
    <name evidence="1" type="ORF">GL263_22835</name>
</gene>
<evidence type="ECO:0000313" key="1">
    <source>
        <dbReference type="EMBL" id="MBB1246368.1"/>
    </source>
</evidence>
<keyword evidence="2" id="KW-1185">Reference proteome</keyword>
<evidence type="ECO:0000313" key="2">
    <source>
        <dbReference type="Proteomes" id="UP000766698"/>
    </source>
</evidence>
<dbReference type="EMBL" id="WMLF01000471">
    <property type="protein sequence ID" value="MBB1246368.1"/>
    <property type="molecule type" value="Genomic_DNA"/>
</dbReference>
<sequence>MLAGATVAGCGIRATSVPVDDGPAPSRVACAVEHDQEGTGTGTPQAGPDGELRIALVCSGRVVDVRRQVPLRQGESAADRLAAARTLLAELRREPGPREQEAGFTTAVPEDLRVSAPDPDDDTSALRLSRHPNELPPFALAQIVCTFAATTIADANRQVLLGGPGNEPGKPLKLYECGTALRTTTEAAETAGVPF</sequence>
<organism evidence="1 2">
    <name type="scientific">Streptomyces durbertensis</name>
    <dbReference type="NCBI Taxonomy" id="2448886"/>
    <lineage>
        <taxon>Bacteria</taxon>
        <taxon>Bacillati</taxon>
        <taxon>Actinomycetota</taxon>
        <taxon>Actinomycetes</taxon>
        <taxon>Kitasatosporales</taxon>
        <taxon>Streptomycetaceae</taxon>
        <taxon>Streptomyces</taxon>
    </lineage>
</organism>
<proteinExistence type="predicted"/>
<comment type="caution">
    <text evidence="1">The sequence shown here is derived from an EMBL/GenBank/DDBJ whole genome shotgun (WGS) entry which is preliminary data.</text>
</comment>
<name>A0ABR6EM92_9ACTN</name>
<protein>
    <recommendedName>
        <fullName evidence="3">Lipoprotein</fullName>
    </recommendedName>
</protein>
<accession>A0ABR6EM92</accession>
<evidence type="ECO:0008006" key="3">
    <source>
        <dbReference type="Google" id="ProtNLM"/>
    </source>
</evidence>
<reference evidence="2" key="1">
    <citation type="journal article" date="2020" name="Syst. Appl. Microbiol.">
        <title>Streptomyces alkaliterrae sp. nov., isolated from an alkaline soil, and emended descriptions of Streptomyces alkaliphilus, Streptomyces calidiresistens and Streptomyces durbertensis.</title>
        <authorList>
            <person name="Swiecimska M."/>
            <person name="Golinska P."/>
            <person name="Nouioui I."/>
            <person name="Wypij M."/>
            <person name="Rai M."/>
            <person name="Sangal V."/>
            <person name="Goodfellow M."/>
        </authorList>
    </citation>
    <scope>NUCLEOTIDE SEQUENCE [LARGE SCALE GENOMIC DNA]</scope>
    <source>
        <strain evidence="2">DSM 104538</strain>
    </source>
</reference>
<dbReference type="Proteomes" id="UP000766698">
    <property type="component" value="Unassembled WGS sequence"/>
</dbReference>